<evidence type="ECO:0000313" key="2">
    <source>
        <dbReference type="RefSeq" id="XP_055875662.1"/>
    </source>
</evidence>
<accession>A0A9W2ZL78</accession>
<organism evidence="1 2">
    <name type="scientific">Biomphalaria glabrata</name>
    <name type="common">Bloodfluke planorb</name>
    <name type="synonym">Freshwater snail</name>
    <dbReference type="NCBI Taxonomy" id="6526"/>
    <lineage>
        <taxon>Eukaryota</taxon>
        <taxon>Metazoa</taxon>
        <taxon>Spiralia</taxon>
        <taxon>Lophotrochozoa</taxon>
        <taxon>Mollusca</taxon>
        <taxon>Gastropoda</taxon>
        <taxon>Heterobranchia</taxon>
        <taxon>Euthyneura</taxon>
        <taxon>Panpulmonata</taxon>
        <taxon>Hygrophila</taxon>
        <taxon>Lymnaeoidea</taxon>
        <taxon>Planorbidae</taxon>
        <taxon>Biomphalaria</taxon>
    </lineage>
</organism>
<dbReference type="GeneID" id="129924526"/>
<dbReference type="Proteomes" id="UP001165740">
    <property type="component" value="Chromosome 2"/>
</dbReference>
<sequence>MEFQRVEHRDNVGVAGLDVDVVDNKFRRHMTDVKNFCRKITRSWHLVAPYLDKKISIDAAGKKTPIQDSTERPSMVKKLLPEGDVEATERPGNTEQHCACCCRKAVRCLNPFDIYYIY</sequence>
<dbReference type="AlphaFoldDB" id="A0A9W2ZL78"/>
<reference evidence="2" key="1">
    <citation type="submission" date="2025-08" db="UniProtKB">
        <authorList>
            <consortium name="RefSeq"/>
        </authorList>
    </citation>
    <scope>IDENTIFICATION</scope>
</reference>
<keyword evidence="1" id="KW-1185">Reference proteome</keyword>
<proteinExistence type="predicted"/>
<gene>
    <name evidence="2" type="primary">LOC129924526</name>
</gene>
<protein>
    <submittedName>
        <fullName evidence="2">Uncharacterized protein LOC129924526</fullName>
    </submittedName>
</protein>
<dbReference type="OrthoDB" id="10399822at2759"/>
<evidence type="ECO:0000313" key="1">
    <source>
        <dbReference type="Proteomes" id="UP001165740"/>
    </source>
</evidence>
<name>A0A9W2ZL78_BIOGL</name>
<dbReference type="RefSeq" id="XP_055875662.1">
    <property type="nucleotide sequence ID" value="XM_056019687.1"/>
</dbReference>